<dbReference type="Proteomes" id="UP000821845">
    <property type="component" value="Chromosome 3"/>
</dbReference>
<sequence>MSKAERKFCTRHKFGVKKVRRSLVANFKRCSVISQNAQDATLSVSGGEVVDATTEGLTSASPVVEPVQGPSAAIPSSSGRVHQDTIYRQ</sequence>
<name>A0ACB7SLZ1_HYAAI</name>
<evidence type="ECO:0000313" key="1">
    <source>
        <dbReference type="EMBL" id="KAH6935878.1"/>
    </source>
</evidence>
<accession>A0ACB7SLZ1</accession>
<protein>
    <submittedName>
        <fullName evidence="1">Uncharacterized protein</fullName>
    </submittedName>
</protein>
<comment type="caution">
    <text evidence="1">The sequence shown here is derived from an EMBL/GenBank/DDBJ whole genome shotgun (WGS) entry which is preliminary data.</text>
</comment>
<evidence type="ECO:0000313" key="2">
    <source>
        <dbReference type="Proteomes" id="UP000821845"/>
    </source>
</evidence>
<proteinExistence type="predicted"/>
<organism evidence="1 2">
    <name type="scientific">Hyalomma asiaticum</name>
    <name type="common">Tick</name>
    <dbReference type="NCBI Taxonomy" id="266040"/>
    <lineage>
        <taxon>Eukaryota</taxon>
        <taxon>Metazoa</taxon>
        <taxon>Ecdysozoa</taxon>
        <taxon>Arthropoda</taxon>
        <taxon>Chelicerata</taxon>
        <taxon>Arachnida</taxon>
        <taxon>Acari</taxon>
        <taxon>Parasitiformes</taxon>
        <taxon>Ixodida</taxon>
        <taxon>Ixodoidea</taxon>
        <taxon>Ixodidae</taxon>
        <taxon>Hyalomminae</taxon>
        <taxon>Hyalomma</taxon>
    </lineage>
</organism>
<keyword evidence="2" id="KW-1185">Reference proteome</keyword>
<gene>
    <name evidence="1" type="ORF">HPB50_011320</name>
</gene>
<dbReference type="EMBL" id="CM023483">
    <property type="protein sequence ID" value="KAH6935878.1"/>
    <property type="molecule type" value="Genomic_DNA"/>
</dbReference>
<reference evidence="1" key="1">
    <citation type="submission" date="2020-05" db="EMBL/GenBank/DDBJ databases">
        <title>Large-scale comparative analyses of tick genomes elucidate their genetic diversity and vector capacities.</title>
        <authorList>
            <person name="Jia N."/>
            <person name="Wang J."/>
            <person name="Shi W."/>
            <person name="Du L."/>
            <person name="Sun Y."/>
            <person name="Zhan W."/>
            <person name="Jiang J."/>
            <person name="Wang Q."/>
            <person name="Zhang B."/>
            <person name="Ji P."/>
            <person name="Sakyi L.B."/>
            <person name="Cui X."/>
            <person name="Yuan T."/>
            <person name="Jiang B."/>
            <person name="Yang W."/>
            <person name="Lam T.T.-Y."/>
            <person name="Chang Q."/>
            <person name="Ding S."/>
            <person name="Wang X."/>
            <person name="Zhu J."/>
            <person name="Ruan X."/>
            <person name="Zhao L."/>
            <person name="Wei J."/>
            <person name="Que T."/>
            <person name="Du C."/>
            <person name="Cheng J."/>
            <person name="Dai P."/>
            <person name="Han X."/>
            <person name="Huang E."/>
            <person name="Gao Y."/>
            <person name="Liu J."/>
            <person name="Shao H."/>
            <person name="Ye R."/>
            <person name="Li L."/>
            <person name="Wei W."/>
            <person name="Wang X."/>
            <person name="Wang C."/>
            <person name="Yang T."/>
            <person name="Huo Q."/>
            <person name="Li W."/>
            <person name="Guo W."/>
            <person name="Chen H."/>
            <person name="Zhou L."/>
            <person name="Ni X."/>
            <person name="Tian J."/>
            <person name="Zhou Y."/>
            <person name="Sheng Y."/>
            <person name="Liu T."/>
            <person name="Pan Y."/>
            <person name="Xia L."/>
            <person name="Li J."/>
            <person name="Zhao F."/>
            <person name="Cao W."/>
        </authorList>
    </citation>
    <scope>NUCLEOTIDE SEQUENCE</scope>
    <source>
        <strain evidence="1">Hyas-2018</strain>
    </source>
</reference>